<evidence type="ECO:0000259" key="1">
    <source>
        <dbReference type="PROSITE" id="PS00028"/>
    </source>
</evidence>
<evidence type="ECO:0000313" key="2">
    <source>
        <dbReference type="EMBL" id="KAJ4469606.1"/>
    </source>
</evidence>
<dbReference type="EMBL" id="JAOTPV010000032">
    <property type="protein sequence ID" value="KAJ4469606.1"/>
    <property type="molecule type" value="Genomic_DNA"/>
</dbReference>
<dbReference type="Proteomes" id="UP001150266">
    <property type="component" value="Unassembled WGS sequence"/>
</dbReference>
<accession>A0A9W8ZYQ6</accession>
<name>A0A9W8ZYQ6_9AGAR</name>
<sequence>RHIYGCIKKKLQATYFFGEFCFMCNSWFSDSSQWMSHCRSHLDGKLQLPTQCNPFSYDKCIASPGYCPFCLGDERKDAASRMRHFVEARDWHAHVSAHIKVLHRQ</sequence>
<feature type="non-terminal residue" evidence="2">
    <location>
        <position position="105"/>
    </location>
</feature>
<gene>
    <name evidence="2" type="ORF">J3R30DRAFT_3239787</name>
</gene>
<evidence type="ECO:0000313" key="3">
    <source>
        <dbReference type="Proteomes" id="UP001150266"/>
    </source>
</evidence>
<dbReference type="AlphaFoldDB" id="A0A9W8ZYQ6"/>
<dbReference type="InterPro" id="IPR013087">
    <property type="entry name" value="Znf_C2H2_type"/>
</dbReference>
<organism evidence="2 3">
    <name type="scientific">Lentinula aciculospora</name>
    <dbReference type="NCBI Taxonomy" id="153920"/>
    <lineage>
        <taxon>Eukaryota</taxon>
        <taxon>Fungi</taxon>
        <taxon>Dikarya</taxon>
        <taxon>Basidiomycota</taxon>
        <taxon>Agaricomycotina</taxon>
        <taxon>Agaricomycetes</taxon>
        <taxon>Agaricomycetidae</taxon>
        <taxon>Agaricales</taxon>
        <taxon>Marasmiineae</taxon>
        <taxon>Omphalotaceae</taxon>
        <taxon>Lentinula</taxon>
    </lineage>
</organism>
<protein>
    <recommendedName>
        <fullName evidence="1">C2H2-type domain-containing protein</fullName>
    </recommendedName>
</protein>
<feature type="domain" description="C2H2-type" evidence="1">
    <location>
        <begin position="21"/>
        <end position="41"/>
    </location>
</feature>
<feature type="non-terminal residue" evidence="2">
    <location>
        <position position="1"/>
    </location>
</feature>
<keyword evidence="3" id="KW-1185">Reference proteome</keyword>
<dbReference type="PROSITE" id="PS00028">
    <property type="entry name" value="ZINC_FINGER_C2H2_1"/>
    <property type="match status" value="1"/>
</dbReference>
<proteinExistence type="predicted"/>
<comment type="caution">
    <text evidence="2">The sequence shown here is derived from an EMBL/GenBank/DDBJ whole genome shotgun (WGS) entry which is preliminary data.</text>
</comment>
<dbReference type="OrthoDB" id="3207140at2759"/>
<reference evidence="2" key="1">
    <citation type="submission" date="2022-08" db="EMBL/GenBank/DDBJ databases">
        <title>A Global Phylogenomic Analysis of the Shiitake Genus Lentinula.</title>
        <authorList>
            <consortium name="DOE Joint Genome Institute"/>
            <person name="Sierra-Patev S."/>
            <person name="Min B."/>
            <person name="Naranjo-Ortiz M."/>
            <person name="Looney B."/>
            <person name="Konkel Z."/>
            <person name="Slot J.C."/>
            <person name="Sakamoto Y."/>
            <person name="Steenwyk J.L."/>
            <person name="Rokas A."/>
            <person name="Carro J."/>
            <person name="Camarero S."/>
            <person name="Ferreira P."/>
            <person name="Molpeceres G."/>
            <person name="Ruiz-Duenas F.J."/>
            <person name="Serrano A."/>
            <person name="Henrissat B."/>
            <person name="Drula E."/>
            <person name="Hughes K.W."/>
            <person name="Mata J.L."/>
            <person name="Ishikawa N.K."/>
            <person name="Vargas-Isla R."/>
            <person name="Ushijima S."/>
            <person name="Smith C.A."/>
            <person name="Ahrendt S."/>
            <person name="Andreopoulos W."/>
            <person name="He G."/>
            <person name="Labutti K."/>
            <person name="Lipzen A."/>
            <person name="Ng V."/>
            <person name="Riley R."/>
            <person name="Sandor L."/>
            <person name="Barry K."/>
            <person name="Martinez A.T."/>
            <person name="Xiao Y."/>
            <person name="Gibbons J.G."/>
            <person name="Terashima K."/>
            <person name="Grigoriev I.V."/>
            <person name="Hibbett D.S."/>
        </authorList>
    </citation>
    <scope>NUCLEOTIDE SEQUENCE</scope>
    <source>
        <strain evidence="2">JLM2183</strain>
    </source>
</reference>